<dbReference type="SUPFAM" id="SSF55729">
    <property type="entry name" value="Acyl-CoA N-acyltransferases (Nat)"/>
    <property type="match status" value="1"/>
</dbReference>
<reference evidence="3" key="1">
    <citation type="submission" date="2023-02" db="EMBL/GenBank/DDBJ databases">
        <title>The sequence of Aeromonas hydrophila K533.</title>
        <authorList>
            <person name="Luo X."/>
        </authorList>
    </citation>
    <scope>NUCLEOTIDE SEQUENCE</scope>
    <source>
        <strain evidence="3">K533</strain>
    </source>
</reference>
<gene>
    <name evidence="3" type="ORF">PY771_06320</name>
</gene>
<proteinExistence type="predicted"/>
<dbReference type="GO" id="GO:0016747">
    <property type="term" value="F:acyltransferase activity, transferring groups other than amino-acyl groups"/>
    <property type="evidence" value="ECO:0007669"/>
    <property type="project" value="InterPro"/>
</dbReference>
<dbReference type="Gene3D" id="3.40.630.30">
    <property type="match status" value="1"/>
</dbReference>
<dbReference type="PANTHER" id="PTHR43617:SF22">
    <property type="entry name" value="L-AMINO ACID N-ACETYLTRANSFERASE AAAT"/>
    <property type="match status" value="1"/>
</dbReference>
<dbReference type="InterPro" id="IPR050276">
    <property type="entry name" value="MshD_Acetyltransferase"/>
</dbReference>
<feature type="compositionally biased region" description="Basic and acidic residues" evidence="1">
    <location>
        <begin position="11"/>
        <end position="22"/>
    </location>
</feature>
<sequence length="172" mass="19292">MRPSHRQGTSSREHRGKEHSLEIRKAQEQDIDAILELNRQIGEIHFEQAPQVFCSPSPEERVFLLAAIAAEGRLFCVAEQEGAVVGFLTARIDINETIPFLCKEPICRIGTVVVDEGRRSQGIGKALIAHCDEWGKGHGAHQIRLEVMSFNERAKALYEALGFKMLSQTMVR</sequence>
<evidence type="ECO:0000313" key="4">
    <source>
        <dbReference type="Proteomes" id="UP001214666"/>
    </source>
</evidence>
<dbReference type="Proteomes" id="UP001214666">
    <property type="component" value="Chromosome"/>
</dbReference>
<feature type="region of interest" description="Disordered" evidence="1">
    <location>
        <begin position="1"/>
        <end position="22"/>
    </location>
</feature>
<organism evidence="3 4">
    <name type="scientific">Aeromonas hydrophila</name>
    <dbReference type="NCBI Taxonomy" id="644"/>
    <lineage>
        <taxon>Bacteria</taxon>
        <taxon>Pseudomonadati</taxon>
        <taxon>Pseudomonadota</taxon>
        <taxon>Gammaproteobacteria</taxon>
        <taxon>Aeromonadales</taxon>
        <taxon>Aeromonadaceae</taxon>
        <taxon>Aeromonas</taxon>
    </lineage>
</organism>
<accession>A0AAX3PB60</accession>
<name>A0AAX3PB60_AERHY</name>
<protein>
    <submittedName>
        <fullName evidence="3">GNAT family N-acetyltransferase</fullName>
    </submittedName>
</protein>
<feature type="domain" description="N-acetyltransferase" evidence="2">
    <location>
        <begin position="21"/>
        <end position="172"/>
    </location>
</feature>
<dbReference type="EMBL" id="CP118942">
    <property type="protein sequence ID" value="WEE27929.1"/>
    <property type="molecule type" value="Genomic_DNA"/>
</dbReference>
<evidence type="ECO:0000313" key="3">
    <source>
        <dbReference type="EMBL" id="WEE27929.1"/>
    </source>
</evidence>
<dbReference type="CDD" id="cd04301">
    <property type="entry name" value="NAT_SF"/>
    <property type="match status" value="1"/>
</dbReference>
<dbReference type="InterPro" id="IPR016181">
    <property type="entry name" value="Acyl_CoA_acyltransferase"/>
</dbReference>
<evidence type="ECO:0000259" key="2">
    <source>
        <dbReference type="PROSITE" id="PS51186"/>
    </source>
</evidence>
<dbReference type="InterPro" id="IPR000182">
    <property type="entry name" value="GNAT_dom"/>
</dbReference>
<evidence type="ECO:0000256" key="1">
    <source>
        <dbReference type="SAM" id="MobiDB-lite"/>
    </source>
</evidence>
<dbReference type="Pfam" id="PF00583">
    <property type="entry name" value="Acetyltransf_1"/>
    <property type="match status" value="1"/>
</dbReference>
<dbReference type="RefSeq" id="WP_077095529.1">
    <property type="nucleotide sequence ID" value="NZ_CP118942.1"/>
</dbReference>
<dbReference type="PANTHER" id="PTHR43617">
    <property type="entry name" value="L-AMINO ACID N-ACETYLTRANSFERASE"/>
    <property type="match status" value="1"/>
</dbReference>
<dbReference type="AlphaFoldDB" id="A0AAX3PB60"/>
<feature type="compositionally biased region" description="Polar residues" evidence="1">
    <location>
        <begin position="1"/>
        <end position="10"/>
    </location>
</feature>
<dbReference type="PROSITE" id="PS51186">
    <property type="entry name" value="GNAT"/>
    <property type="match status" value="1"/>
</dbReference>